<keyword evidence="1" id="KW-0479">Metal-binding</keyword>
<dbReference type="EMBL" id="CP002400">
    <property type="protein sequence ID" value="ADU27058.1"/>
    <property type="molecule type" value="Genomic_DNA"/>
</dbReference>
<keyword evidence="2" id="KW-0949">S-adenosyl-L-methionine</keyword>
<dbReference type="Gene3D" id="3.40.50.150">
    <property type="entry name" value="Vaccinia Virus protein VP39"/>
    <property type="match status" value="1"/>
</dbReference>
<dbReference type="HOGENOM" id="CLU_050931_0_0_9"/>
<dbReference type="Proteomes" id="UP000001551">
    <property type="component" value="Chromosome"/>
</dbReference>
<evidence type="ECO:0000256" key="1">
    <source>
        <dbReference type="PIRSR" id="PIRSR018249-1"/>
    </source>
</evidence>
<feature type="binding site" evidence="1">
    <location>
        <position position="23"/>
    </location>
    <ligand>
        <name>Zn(2+)</name>
        <dbReference type="ChEBI" id="CHEBI:29105"/>
    </ligand>
</feature>
<dbReference type="Pfam" id="PF21302">
    <property type="entry name" value="Zn_ribbon_RlmA"/>
    <property type="match status" value="1"/>
</dbReference>
<feature type="binding site" evidence="2">
    <location>
        <begin position="98"/>
        <end position="99"/>
    </location>
    <ligand>
        <name>S-adenosyl-L-methionine</name>
        <dbReference type="ChEBI" id="CHEBI:59789"/>
    </ligand>
</feature>
<feature type="binding site" evidence="2">
    <location>
        <position position="66"/>
    </location>
    <ligand>
        <name>S-adenosyl-L-methionine</name>
        <dbReference type="ChEBI" id="CHEBI:59789"/>
    </ligand>
</feature>
<protein>
    <submittedName>
        <fullName evidence="5">rRNA (Guanine-N(1)-)-methyltransferase</fullName>
    </submittedName>
</protein>
<dbReference type="SUPFAM" id="SSF53335">
    <property type="entry name" value="S-adenosyl-L-methionine-dependent methyltransferases"/>
    <property type="match status" value="1"/>
</dbReference>
<feature type="binding site" evidence="1">
    <location>
        <position position="10"/>
    </location>
    <ligand>
        <name>Zn(2+)</name>
        <dbReference type="ChEBI" id="CHEBI:29105"/>
    </ligand>
</feature>
<dbReference type="CDD" id="cd02440">
    <property type="entry name" value="AdoMet_MTases"/>
    <property type="match status" value="1"/>
</dbReference>
<dbReference type="PIRSF" id="PIRSF018249">
    <property type="entry name" value="MyrA_prd"/>
    <property type="match status" value="1"/>
</dbReference>
<proteinExistence type="predicted"/>
<evidence type="ECO:0000256" key="2">
    <source>
        <dbReference type="PIRSR" id="PIRSR018249-2"/>
    </source>
</evidence>
<evidence type="ECO:0000313" key="6">
    <source>
        <dbReference type="Proteomes" id="UP000001551"/>
    </source>
</evidence>
<evidence type="ECO:0000259" key="3">
    <source>
        <dbReference type="Pfam" id="PF08241"/>
    </source>
</evidence>
<feature type="binding site" evidence="1">
    <location>
        <position position="27"/>
    </location>
    <ligand>
        <name>Zn(2+)</name>
        <dbReference type="ChEBI" id="CHEBI:29105"/>
    </ligand>
</feature>
<keyword evidence="1" id="KW-0862">Zinc</keyword>
<dbReference type="InterPro" id="IPR050508">
    <property type="entry name" value="Methyltransf_Superfamily"/>
</dbReference>
<evidence type="ECO:0000259" key="4">
    <source>
        <dbReference type="Pfam" id="PF21302"/>
    </source>
</evidence>
<organism evidence="5 6">
    <name type="scientific">Ethanoligenens harbinense (strain DSM 18485 / JCM 12961 / CGMCC 1.5033 / YUAN-3)</name>
    <dbReference type="NCBI Taxonomy" id="663278"/>
    <lineage>
        <taxon>Bacteria</taxon>
        <taxon>Bacillati</taxon>
        <taxon>Bacillota</taxon>
        <taxon>Clostridia</taxon>
        <taxon>Eubacteriales</taxon>
        <taxon>Oscillospiraceae</taxon>
        <taxon>Ethanoligenens</taxon>
    </lineage>
</organism>
<dbReference type="KEGG" id="eha:Ethha_1522"/>
<evidence type="ECO:0000313" key="5">
    <source>
        <dbReference type="EMBL" id="ADU27058.1"/>
    </source>
</evidence>
<keyword evidence="5" id="KW-0489">Methyltransferase</keyword>
<dbReference type="STRING" id="663278.Ethha_1522"/>
<dbReference type="GO" id="GO:0046872">
    <property type="term" value="F:metal ion binding"/>
    <property type="evidence" value="ECO:0007669"/>
    <property type="project" value="UniProtKB-KW"/>
</dbReference>
<dbReference type="GO" id="GO:0032259">
    <property type="term" value="P:methylation"/>
    <property type="evidence" value="ECO:0007669"/>
    <property type="project" value="UniProtKB-KW"/>
</dbReference>
<dbReference type="PANTHER" id="PTHR42912">
    <property type="entry name" value="METHYLTRANSFERASE"/>
    <property type="match status" value="1"/>
</dbReference>
<dbReference type="Pfam" id="PF08241">
    <property type="entry name" value="Methyltransf_11"/>
    <property type="match status" value="1"/>
</dbReference>
<dbReference type="eggNOG" id="COG2226">
    <property type="taxonomic scope" value="Bacteria"/>
</dbReference>
<feature type="domain" description="Methyltransferase type 11" evidence="3">
    <location>
        <begin position="92"/>
        <end position="182"/>
    </location>
</feature>
<keyword evidence="5" id="KW-0808">Transferase</keyword>
<dbReference type="InterPro" id="IPR048647">
    <property type="entry name" value="RlmA_N"/>
</dbReference>
<name>E6U839_ETHHY</name>
<feature type="domain" description="23S rRNA (guanine(745)-N(1))-methyltransferase N-terminal" evidence="4">
    <location>
        <begin position="5"/>
        <end position="39"/>
    </location>
</feature>
<accession>E6U839</accession>
<keyword evidence="6" id="KW-1185">Reference proteome</keyword>
<gene>
    <name evidence="5" type="ordered locus">Ethha_1522</name>
</gene>
<dbReference type="GO" id="GO:0008757">
    <property type="term" value="F:S-adenosylmethionine-dependent methyltransferase activity"/>
    <property type="evidence" value="ECO:0007669"/>
    <property type="project" value="InterPro"/>
</dbReference>
<dbReference type="AlphaFoldDB" id="E6U839"/>
<dbReference type="PANTHER" id="PTHR42912:SF45">
    <property type="entry name" value="23S RRNA (GUANINE(745)-N(1))-METHYLTRANSFERASE"/>
    <property type="match status" value="1"/>
</dbReference>
<dbReference type="RefSeq" id="WP_013485413.1">
    <property type="nucleotide sequence ID" value="NC_014828.1"/>
</dbReference>
<reference evidence="5 6" key="1">
    <citation type="submission" date="2010-12" db="EMBL/GenBank/DDBJ databases">
        <title>Complete sequence of Ethanoligenens harbinense YUAN-3.</title>
        <authorList>
            <person name="Lucas S."/>
            <person name="Copeland A."/>
            <person name="Lapidus A."/>
            <person name="Cheng J.-F."/>
            <person name="Bruce D."/>
            <person name="Goodwin L."/>
            <person name="Pitluck S."/>
            <person name="Chertkov O."/>
            <person name="Misra M."/>
            <person name="Detter J.C."/>
            <person name="Han C."/>
            <person name="Tapia R."/>
            <person name="Land M."/>
            <person name="Hauser L."/>
            <person name="Jeffries C."/>
            <person name="Kyrpides N."/>
            <person name="Ivanova N."/>
            <person name="Mikhailova N."/>
            <person name="Wang A."/>
            <person name="Mouttaki H."/>
            <person name="He Z."/>
            <person name="Zhou J."/>
            <person name="Hemme C.L."/>
            <person name="Woyke T."/>
        </authorList>
    </citation>
    <scope>NUCLEOTIDE SEQUENCE [LARGE SCALE GENOMIC DNA]</scope>
    <source>
        <strain evidence="6">DSM 18485 / JCM 12961 / CGMCC 1.5033 / YUAN-3</strain>
    </source>
</reference>
<dbReference type="InterPro" id="IPR013216">
    <property type="entry name" value="Methyltransf_11"/>
</dbReference>
<dbReference type="InterPro" id="IPR016718">
    <property type="entry name" value="rRNA_m1G-MeTrfase_A_prd"/>
</dbReference>
<sequence length="291" mass="31938">MFECFCCPVCGQALIRESQTLRCSAGHSFDIASGGYVNLWVTNRTHAGDSKGMVTARRRFLDSGAYGFLLNRLCSETAAFLRGRGEKDPLIVDAGCGEGYYTAGIAAYLRRQNIPATVAGVDISKAAVRAGAKRGEEVSLAVASLFKLPLCPASVDIVLSVFAPVCGAECARVLKPGGLLFIVSPGSRHLFGLKEILYDDPYENPPNTYYLPGFRQMRQFSEKREILVRGGQMNDLFAMTPYYWKTPADASARLAHLPTLSTPLDFHVDVYERCEDDAQEPPVCEHQTHNQ</sequence>
<feature type="binding site" evidence="2">
    <location>
        <position position="189"/>
    </location>
    <ligand>
        <name>S-adenosyl-L-methionine</name>
        <dbReference type="ChEBI" id="CHEBI:59789"/>
    </ligand>
</feature>
<feature type="binding site" evidence="1">
    <location>
        <position position="7"/>
    </location>
    <ligand>
        <name>Zn(2+)</name>
        <dbReference type="ChEBI" id="CHEBI:29105"/>
    </ligand>
</feature>
<dbReference type="InterPro" id="IPR029063">
    <property type="entry name" value="SAM-dependent_MTases_sf"/>
</dbReference>